<feature type="non-terminal residue" evidence="1">
    <location>
        <position position="122"/>
    </location>
</feature>
<dbReference type="AlphaFoldDB" id="A0AA38CMC1"/>
<accession>A0AA38CMC1</accession>
<feature type="non-terminal residue" evidence="1">
    <location>
        <position position="1"/>
    </location>
</feature>
<protein>
    <submittedName>
        <fullName evidence="1">Uncharacterized protein</fullName>
    </submittedName>
</protein>
<evidence type="ECO:0000313" key="1">
    <source>
        <dbReference type="EMBL" id="KAH9301408.1"/>
    </source>
</evidence>
<evidence type="ECO:0000313" key="2">
    <source>
        <dbReference type="Proteomes" id="UP000824469"/>
    </source>
</evidence>
<reference evidence="1 2" key="1">
    <citation type="journal article" date="2021" name="Nat. Plants">
        <title>The Taxus genome provides insights into paclitaxel biosynthesis.</title>
        <authorList>
            <person name="Xiong X."/>
            <person name="Gou J."/>
            <person name="Liao Q."/>
            <person name="Li Y."/>
            <person name="Zhou Q."/>
            <person name="Bi G."/>
            <person name="Li C."/>
            <person name="Du R."/>
            <person name="Wang X."/>
            <person name="Sun T."/>
            <person name="Guo L."/>
            <person name="Liang H."/>
            <person name="Lu P."/>
            <person name="Wu Y."/>
            <person name="Zhang Z."/>
            <person name="Ro D.K."/>
            <person name="Shang Y."/>
            <person name="Huang S."/>
            <person name="Yan J."/>
        </authorList>
    </citation>
    <scope>NUCLEOTIDE SEQUENCE [LARGE SCALE GENOMIC DNA]</scope>
    <source>
        <strain evidence="1">Ta-2019</strain>
    </source>
</reference>
<comment type="caution">
    <text evidence="1">The sequence shown here is derived from an EMBL/GenBank/DDBJ whole genome shotgun (WGS) entry which is preliminary data.</text>
</comment>
<gene>
    <name evidence="1" type="ORF">KI387_012991</name>
</gene>
<name>A0AA38CMC1_TAXCH</name>
<dbReference type="Proteomes" id="UP000824469">
    <property type="component" value="Unassembled WGS sequence"/>
</dbReference>
<proteinExistence type="predicted"/>
<dbReference type="EMBL" id="JAHRHJ020000009">
    <property type="protein sequence ID" value="KAH9301408.1"/>
    <property type="molecule type" value="Genomic_DNA"/>
</dbReference>
<keyword evidence="2" id="KW-1185">Reference proteome</keyword>
<organism evidence="1 2">
    <name type="scientific">Taxus chinensis</name>
    <name type="common">Chinese yew</name>
    <name type="synonym">Taxus wallichiana var. chinensis</name>
    <dbReference type="NCBI Taxonomy" id="29808"/>
    <lineage>
        <taxon>Eukaryota</taxon>
        <taxon>Viridiplantae</taxon>
        <taxon>Streptophyta</taxon>
        <taxon>Embryophyta</taxon>
        <taxon>Tracheophyta</taxon>
        <taxon>Spermatophyta</taxon>
        <taxon>Pinopsida</taxon>
        <taxon>Pinidae</taxon>
        <taxon>Conifers II</taxon>
        <taxon>Cupressales</taxon>
        <taxon>Taxaceae</taxon>
        <taxon>Taxus</taxon>
    </lineage>
</organism>
<sequence length="122" mass="13927">EDSFHDEKIKARSFEAFKDEAPHDEGVIECSDSQDDEVIPLDSCLELQNKYSLKVSKDELQEVTKGIFVQELLDVVEVAEDLEMILDLLTHVMAIQGQYEVTSNPPFNIPTPHNRVEIRINL</sequence>